<evidence type="ECO:0000256" key="1">
    <source>
        <dbReference type="ARBA" id="ARBA00023015"/>
    </source>
</evidence>
<dbReference type="InterPro" id="IPR059106">
    <property type="entry name" value="WHD_MalT"/>
</dbReference>
<reference evidence="5" key="1">
    <citation type="submission" date="2020-10" db="EMBL/GenBank/DDBJ databases">
        <title>Taxonomic study of unclassified bacteria belonging to the class Ktedonobacteria.</title>
        <authorList>
            <person name="Yabe S."/>
            <person name="Wang C.M."/>
            <person name="Zheng Y."/>
            <person name="Sakai Y."/>
            <person name="Cavaletti L."/>
            <person name="Monciardini P."/>
            <person name="Donadio S."/>
        </authorList>
    </citation>
    <scope>NUCLEOTIDE SEQUENCE</scope>
    <source>
        <strain evidence="5">ID150040</strain>
    </source>
</reference>
<dbReference type="InterPro" id="IPR016032">
    <property type="entry name" value="Sig_transdc_resp-reg_C-effctor"/>
</dbReference>
<comment type="caution">
    <text evidence="5">The sequence shown here is derived from an EMBL/GenBank/DDBJ whole genome shotgun (WGS) entry which is preliminary data.</text>
</comment>
<keyword evidence="3" id="KW-0804">Transcription</keyword>
<evidence type="ECO:0000256" key="3">
    <source>
        <dbReference type="ARBA" id="ARBA00023163"/>
    </source>
</evidence>
<dbReference type="InterPro" id="IPR000792">
    <property type="entry name" value="Tscrpt_reg_LuxR_C"/>
</dbReference>
<dbReference type="SUPFAM" id="SSF52540">
    <property type="entry name" value="P-loop containing nucleoside triphosphate hydrolases"/>
    <property type="match status" value="1"/>
</dbReference>
<dbReference type="InterPro" id="IPR041617">
    <property type="entry name" value="TPR_MalT"/>
</dbReference>
<evidence type="ECO:0000313" key="5">
    <source>
        <dbReference type="EMBL" id="GHO94614.1"/>
    </source>
</evidence>
<dbReference type="Pfam" id="PF17874">
    <property type="entry name" value="TPR_MalT"/>
    <property type="match status" value="1"/>
</dbReference>
<dbReference type="GO" id="GO:0006355">
    <property type="term" value="P:regulation of DNA-templated transcription"/>
    <property type="evidence" value="ECO:0007669"/>
    <property type="project" value="InterPro"/>
</dbReference>
<dbReference type="EMBL" id="BNJK01000001">
    <property type="protein sequence ID" value="GHO94614.1"/>
    <property type="molecule type" value="Genomic_DNA"/>
</dbReference>
<dbReference type="Gene3D" id="1.10.10.10">
    <property type="entry name" value="Winged helix-like DNA-binding domain superfamily/Winged helix DNA-binding domain"/>
    <property type="match status" value="1"/>
</dbReference>
<proteinExistence type="predicted"/>
<dbReference type="SUPFAM" id="SSF48452">
    <property type="entry name" value="TPR-like"/>
    <property type="match status" value="1"/>
</dbReference>
<evidence type="ECO:0000259" key="4">
    <source>
        <dbReference type="PROSITE" id="PS50043"/>
    </source>
</evidence>
<name>A0A8J3N0W1_9CHLR</name>
<dbReference type="CDD" id="cd06170">
    <property type="entry name" value="LuxR_C_like"/>
    <property type="match status" value="1"/>
</dbReference>
<gene>
    <name evidence="5" type="primary">malT_9</name>
    <name evidence="5" type="ORF">KSF_046620</name>
</gene>
<dbReference type="Pfam" id="PF25873">
    <property type="entry name" value="WHD_MalT"/>
    <property type="match status" value="1"/>
</dbReference>
<dbReference type="SUPFAM" id="SSF46894">
    <property type="entry name" value="C-terminal effector domain of the bipartite response regulators"/>
    <property type="match status" value="1"/>
</dbReference>
<dbReference type="PRINTS" id="PR00038">
    <property type="entry name" value="HTHLUXR"/>
</dbReference>
<dbReference type="Pfam" id="PF00196">
    <property type="entry name" value="GerE"/>
    <property type="match status" value="1"/>
</dbReference>
<dbReference type="InterPro" id="IPR011990">
    <property type="entry name" value="TPR-like_helical_dom_sf"/>
</dbReference>
<dbReference type="GO" id="GO:0003677">
    <property type="term" value="F:DNA binding"/>
    <property type="evidence" value="ECO:0007669"/>
    <property type="project" value="UniProtKB-KW"/>
</dbReference>
<evidence type="ECO:0000313" key="6">
    <source>
        <dbReference type="Proteomes" id="UP000597444"/>
    </source>
</evidence>
<protein>
    <submittedName>
        <fullName evidence="5">HTH-type transcriptional regulator MalT</fullName>
    </submittedName>
</protein>
<accession>A0A8J3N0W1</accession>
<dbReference type="PROSITE" id="PS50043">
    <property type="entry name" value="HTH_LUXR_2"/>
    <property type="match status" value="1"/>
</dbReference>
<dbReference type="Gene3D" id="3.40.50.300">
    <property type="entry name" value="P-loop containing nucleotide triphosphate hydrolases"/>
    <property type="match status" value="1"/>
</dbReference>
<dbReference type="Proteomes" id="UP000597444">
    <property type="component" value="Unassembled WGS sequence"/>
</dbReference>
<dbReference type="InterPro" id="IPR036388">
    <property type="entry name" value="WH-like_DNA-bd_sf"/>
</dbReference>
<dbReference type="PANTHER" id="PTHR44688:SF16">
    <property type="entry name" value="DNA-BINDING TRANSCRIPTIONAL ACTIVATOR DEVR_DOSR"/>
    <property type="match status" value="1"/>
</dbReference>
<dbReference type="Gene3D" id="1.25.40.10">
    <property type="entry name" value="Tetratricopeptide repeat domain"/>
    <property type="match status" value="1"/>
</dbReference>
<organism evidence="5 6">
    <name type="scientific">Reticulibacter mediterranei</name>
    <dbReference type="NCBI Taxonomy" id="2778369"/>
    <lineage>
        <taxon>Bacteria</taxon>
        <taxon>Bacillati</taxon>
        <taxon>Chloroflexota</taxon>
        <taxon>Ktedonobacteria</taxon>
        <taxon>Ktedonobacterales</taxon>
        <taxon>Reticulibacteraceae</taxon>
        <taxon>Reticulibacter</taxon>
    </lineage>
</organism>
<keyword evidence="1" id="KW-0805">Transcription regulation</keyword>
<sequence>MSTRFHAPVPSHVLISRPHLILLLNQSFHHPLILISAPAGFGKTTLASVWVHSLPNDQIQVAWISLDREDNDPVQFWITILTALEEGTHSSFHQLLELLHARPAPPLEHILTLLANRFGDTTRPWLLLLDDYQVISDSSIHNQLSYLLEHQPPNVHLLLLSRNEPPLSLARLRANGLLLEVREEQLRATVEETRVFLTEVTSMRPPDEVIEELAWHIEGWWVGLRLLGFLLQRCTDPTGMVTEIRGGQRDIMDYLVEEVLRQQSAPMQRFLLRTSILEQLCSPLCNAVTGEPDAQQKLVALERANIFVKPLDEHRQWYRYHTFFAEALRSQLALQHADEIDVLHVRACSWYAEQGNTFEAIRHALLAHAWQLAADLIEQVPHWFMWNEGENHAGQLRQWLNQLPAVVLRTHPQLCLIYAQALHFVAPHATTEYWLQAAEMGLLTSLAQTDKTSASCKTQENLLGEIATFRAVQAIYQFGDAQTGLALCQQARTLFSPENLPLQSEALLVQAIAHFANGEMKGAYRSALQAEQLAQEAHLIPGAVFSLSIAGRCLIVAGHLYEAWEMLERAVHLANMREEGPLPRMDLIYALQAEILQEWNRLDEALALITQAIELAEQLGTSATSIVIYTMLARVALSRGQLEVARSALKHIEALKKGSNNPLLYSFHTAVTQMQFWLVERDLTHATTWAEALLEHKRSCAAIVREREEMALVHLLVAQDRPKEALTCLIPLLEHAEQQERWSHVLELLLLQTKTYELLGEEREALILLSYAVQMAEPEGYVRLFADEGSLFTLLRCLWEREHKLGPTPYLDTLLAAFSTCEQAEQLPTQSRRPETLTQLSNREMEVLQSLSHGASNQEIAENLVITIETVKRHLGKIFRKLQVHNRTQAVVRSRMLGLLTKETF</sequence>
<evidence type="ECO:0000256" key="2">
    <source>
        <dbReference type="ARBA" id="ARBA00023125"/>
    </source>
</evidence>
<dbReference type="PANTHER" id="PTHR44688">
    <property type="entry name" value="DNA-BINDING TRANSCRIPTIONAL ACTIVATOR DEVR_DOSR"/>
    <property type="match status" value="1"/>
</dbReference>
<dbReference type="AlphaFoldDB" id="A0A8J3N0W1"/>
<dbReference type="InterPro" id="IPR027417">
    <property type="entry name" value="P-loop_NTPase"/>
</dbReference>
<keyword evidence="6" id="KW-1185">Reference proteome</keyword>
<keyword evidence="2" id="KW-0238">DNA-binding</keyword>
<dbReference type="SMART" id="SM00421">
    <property type="entry name" value="HTH_LUXR"/>
    <property type="match status" value="1"/>
</dbReference>
<feature type="domain" description="HTH luxR-type" evidence="4">
    <location>
        <begin position="833"/>
        <end position="898"/>
    </location>
</feature>